<dbReference type="OrthoDB" id="3694078at2759"/>
<evidence type="ECO:0000256" key="2">
    <source>
        <dbReference type="SAM" id="Phobius"/>
    </source>
</evidence>
<keyword evidence="5" id="KW-1185">Reference proteome</keyword>
<dbReference type="PANTHER" id="PTHR38795:SF1">
    <property type="entry name" value="DUF6604 DOMAIN-CONTAINING PROTEIN"/>
    <property type="match status" value="1"/>
</dbReference>
<gene>
    <name evidence="4" type="ORF">BDV96DRAFT_692760</name>
</gene>
<protein>
    <recommendedName>
        <fullName evidence="3">DUF6604 domain-containing protein</fullName>
    </recommendedName>
</protein>
<evidence type="ECO:0000256" key="1">
    <source>
        <dbReference type="SAM" id="MobiDB-lite"/>
    </source>
</evidence>
<dbReference type="InterPro" id="IPR046539">
    <property type="entry name" value="DUF6604"/>
</dbReference>
<evidence type="ECO:0000259" key="3">
    <source>
        <dbReference type="Pfam" id="PF20253"/>
    </source>
</evidence>
<dbReference type="Proteomes" id="UP000799770">
    <property type="component" value="Unassembled WGS sequence"/>
</dbReference>
<feature type="transmembrane region" description="Helical" evidence="2">
    <location>
        <begin position="565"/>
        <end position="585"/>
    </location>
</feature>
<evidence type="ECO:0000313" key="4">
    <source>
        <dbReference type="EMBL" id="KAF2108393.1"/>
    </source>
</evidence>
<sequence>MMPDAFLDSYKRYKKGTNDVAFWLASTAKKYGIEFQNPGKSAYILPLSKDALALRKETSRWFQAQSSNDVVFQRENKSHLHVVSILENVLESLGHHAERASTVNSDDAPTISKLSNFFKVLELEDFTERGPETTNHVLESSKMSNLPKPQQISKTQAAYEVGTTSDADLYSAIFCFFSDLQEIHEFLCGLWKKYGAGEIGLTSAAITSDLAFDLVKHKEEDLRRSICIPEALSKEYLGKVLFDFCSKLRDNGRPGLGSTAKILEKAPCDLAEMLLLPCFLHIRRMCNNGEVIEADSKLMYSFSRTPSERKLFGIYEKEFLHDARAAVLLWADGIHDSRLDLAPNVLIDGIARYVASDFGISPKGRVTKRKALDLDEIPVWLYFACQVHIDSVVLLGSGHDRPFKELQATGTRALEVLTTYLANPKNQRYIQQIPDLKTAVEDTRKLVERWVLRQEWTFWKVQGDQNFERPHLLAKHPIWCGLASFQINKSLENIGLYHASATRTINSVMYLYNASKFELHTKPIFSRVHYTGFVSSSPRMPGGRAGNGGGSSGNNNGSNLSAGPIVGIVIGCVLLVAIIGVCLEVRRREKSKKKGSRSVGYYEARIITTDQPQRPSPAHLPGTEGHARSTRTRTDIDVPPPAYNPV</sequence>
<organism evidence="4 5">
    <name type="scientific">Lophiotrema nucula</name>
    <dbReference type="NCBI Taxonomy" id="690887"/>
    <lineage>
        <taxon>Eukaryota</taxon>
        <taxon>Fungi</taxon>
        <taxon>Dikarya</taxon>
        <taxon>Ascomycota</taxon>
        <taxon>Pezizomycotina</taxon>
        <taxon>Dothideomycetes</taxon>
        <taxon>Pleosporomycetidae</taxon>
        <taxon>Pleosporales</taxon>
        <taxon>Lophiotremataceae</taxon>
        <taxon>Lophiotrema</taxon>
    </lineage>
</organism>
<name>A0A6A5YN83_9PLEO</name>
<feature type="domain" description="DUF6604" evidence="3">
    <location>
        <begin position="43"/>
        <end position="223"/>
    </location>
</feature>
<dbReference type="EMBL" id="ML977348">
    <property type="protein sequence ID" value="KAF2108393.1"/>
    <property type="molecule type" value="Genomic_DNA"/>
</dbReference>
<keyword evidence="2" id="KW-1133">Transmembrane helix</keyword>
<evidence type="ECO:0000313" key="5">
    <source>
        <dbReference type="Proteomes" id="UP000799770"/>
    </source>
</evidence>
<dbReference type="AlphaFoldDB" id="A0A6A5YN83"/>
<keyword evidence="2" id="KW-0472">Membrane</keyword>
<proteinExistence type="predicted"/>
<reference evidence="4" key="1">
    <citation type="journal article" date="2020" name="Stud. Mycol.">
        <title>101 Dothideomycetes genomes: a test case for predicting lifestyles and emergence of pathogens.</title>
        <authorList>
            <person name="Haridas S."/>
            <person name="Albert R."/>
            <person name="Binder M."/>
            <person name="Bloem J."/>
            <person name="Labutti K."/>
            <person name="Salamov A."/>
            <person name="Andreopoulos B."/>
            <person name="Baker S."/>
            <person name="Barry K."/>
            <person name="Bills G."/>
            <person name="Bluhm B."/>
            <person name="Cannon C."/>
            <person name="Castanera R."/>
            <person name="Culley D."/>
            <person name="Daum C."/>
            <person name="Ezra D."/>
            <person name="Gonzalez J."/>
            <person name="Henrissat B."/>
            <person name="Kuo A."/>
            <person name="Liang C."/>
            <person name="Lipzen A."/>
            <person name="Lutzoni F."/>
            <person name="Magnuson J."/>
            <person name="Mondo S."/>
            <person name="Nolan M."/>
            <person name="Ohm R."/>
            <person name="Pangilinan J."/>
            <person name="Park H.-J."/>
            <person name="Ramirez L."/>
            <person name="Alfaro M."/>
            <person name="Sun H."/>
            <person name="Tritt A."/>
            <person name="Yoshinaga Y."/>
            <person name="Zwiers L.-H."/>
            <person name="Turgeon B."/>
            <person name="Goodwin S."/>
            <person name="Spatafora J."/>
            <person name="Crous P."/>
            <person name="Grigoriev I."/>
        </authorList>
    </citation>
    <scope>NUCLEOTIDE SEQUENCE</scope>
    <source>
        <strain evidence="4">CBS 627.86</strain>
    </source>
</reference>
<dbReference type="Pfam" id="PF20253">
    <property type="entry name" value="DUF6604"/>
    <property type="match status" value="1"/>
</dbReference>
<feature type="region of interest" description="Disordered" evidence="1">
    <location>
        <begin position="605"/>
        <end position="646"/>
    </location>
</feature>
<keyword evidence="2" id="KW-0812">Transmembrane</keyword>
<dbReference type="PANTHER" id="PTHR38795">
    <property type="entry name" value="DUF6604 DOMAIN-CONTAINING PROTEIN"/>
    <property type="match status" value="1"/>
</dbReference>
<accession>A0A6A5YN83</accession>